<evidence type="ECO:0000259" key="10">
    <source>
        <dbReference type="Pfam" id="PF02911"/>
    </source>
</evidence>
<dbReference type="Pfam" id="PF02911">
    <property type="entry name" value="Formyl_trans_C"/>
    <property type="match status" value="1"/>
</dbReference>
<protein>
    <recommendedName>
        <fullName evidence="4 8">Methionyl-tRNA formyltransferase</fullName>
        <ecNumber evidence="3 8">2.1.2.9</ecNumber>
    </recommendedName>
</protein>
<comment type="function">
    <text evidence="1 8">Attaches a formyl group to the free amino group of methionyl-tRNA(fMet). The formyl group appears to play a dual role in the initiator identity of N-formylmethionyl-tRNA by promoting its recognition by IF2 and preventing the misappropriation of this tRNA by the elongation apparatus.</text>
</comment>
<evidence type="ECO:0000256" key="4">
    <source>
        <dbReference type="ARBA" id="ARBA00016014"/>
    </source>
</evidence>
<dbReference type="EC" id="2.1.2.9" evidence="3 8"/>
<reference evidence="11 12" key="1">
    <citation type="submission" date="2019-08" db="EMBL/GenBank/DDBJ databases">
        <title>In-depth cultivation of the pig gut microbiome towards novel bacterial diversity and tailored functional studies.</title>
        <authorList>
            <person name="Wylensek D."/>
            <person name="Hitch T.C.A."/>
            <person name="Clavel T."/>
        </authorList>
    </citation>
    <scope>NUCLEOTIDE SEQUENCE [LARGE SCALE GENOMIC DNA]</scope>
    <source>
        <strain evidence="11 12">Oil+RF-744-WCA-WT-11</strain>
    </source>
</reference>
<evidence type="ECO:0000256" key="3">
    <source>
        <dbReference type="ARBA" id="ARBA00012261"/>
    </source>
</evidence>
<keyword evidence="12" id="KW-1185">Reference proteome</keyword>
<dbReference type="InterPro" id="IPR005794">
    <property type="entry name" value="Fmt"/>
</dbReference>
<evidence type="ECO:0000256" key="1">
    <source>
        <dbReference type="ARBA" id="ARBA00002606"/>
    </source>
</evidence>
<dbReference type="CDD" id="cd08704">
    <property type="entry name" value="Met_tRNA_FMT_C"/>
    <property type="match status" value="1"/>
</dbReference>
<sequence length="338" mass="37193">MGTGEYSAGEPAPQRQVVFMGTPDFASGILEALTQSEYHVMAVFTQPDRPKGRGKGVQFSPVKETAMRHGIEVFQPVKIRQEENVELLRRLHPDFIVVAAFGQIIPQAILDIPAHGCLNVHASLLPAWRGAAPIQWSIISGDTETGITIMKMNAGLDTGDIISQKAIRIRKDETGGSLFDRLMPVGAELLLRTMREIEAGRAVPRPQPEKSTTPYASMLTKKSGLVDWTRRADEIERLIRGLSPWPSAYTFEHGKMLKIWKAEVVRSETGGEAVPGREQGNMNPEAGTIVRVMKTELVVQTGCGLLSLLELQPEGKKRMAVDAFLRGYRQSEGERLGG</sequence>
<dbReference type="GO" id="GO:0005829">
    <property type="term" value="C:cytosol"/>
    <property type="evidence" value="ECO:0007669"/>
    <property type="project" value="TreeGrafter"/>
</dbReference>
<evidence type="ECO:0000256" key="2">
    <source>
        <dbReference type="ARBA" id="ARBA00010699"/>
    </source>
</evidence>
<dbReference type="InterPro" id="IPR037022">
    <property type="entry name" value="Formyl_trans_C_sf"/>
</dbReference>
<keyword evidence="5 8" id="KW-0808">Transferase</keyword>
<dbReference type="InterPro" id="IPR002376">
    <property type="entry name" value="Formyl_transf_N"/>
</dbReference>
<dbReference type="Pfam" id="PF00551">
    <property type="entry name" value="Formyl_trans_N"/>
    <property type="match status" value="1"/>
</dbReference>
<dbReference type="SUPFAM" id="SSF50486">
    <property type="entry name" value="FMT C-terminal domain-like"/>
    <property type="match status" value="1"/>
</dbReference>
<comment type="catalytic activity">
    <reaction evidence="7 8">
        <text>L-methionyl-tRNA(fMet) + (6R)-10-formyltetrahydrofolate = N-formyl-L-methionyl-tRNA(fMet) + (6S)-5,6,7,8-tetrahydrofolate + H(+)</text>
        <dbReference type="Rhea" id="RHEA:24380"/>
        <dbReference type="Rhea" id="RHEA-COMP:9952"/>
        <dbReference type="Rhea" id="RHEA-COMP:9953"/>
        <dbReference type="ChEBI" id="CHEBI:15378"/>
        <dbReference type="ChEBI" id="CHEBI:57453"/>
        <dbReference type="ChEBI" id="CHEBI:78530"/>
        <dbReference type="ChEBI" id="CHEBI:78844"/>
        <dbReference type="ChEBI" id="CHEBI:195366"/>
        <dbReference type="EC" id="2.1.2.9"/>
    </reaction>
</comment>
<evidence type="ECO:0000256" key="7">
    <source>
        <dbReference type="ARBA" id="ARBA00048558"/>
    </source>
</evidence>
<evidence type="ECO:0000256" key="5">
    <source>
        <dbReference type="ARBA" id="ARBA00022679"/>
    </source>
</evidence>
<evidence type="ECO:0000259" key="9">
    <source>
        <dbReference type="Pfam" id="PF00551"/>
    </source>
</evidence>
<comment type="caution">
    <text evidence="11">The sequence shown here is derived from an EMBL/GenBank/DDBJ whole genome shotgun (WGS) entry which is preliminary data.</text>
</comment>
<dbReference type="PANTHER" id="PTHR11138">
    <property type="entry name" value="METHIONYL-TRNA FORMYLTRANSFERASE"/>
    <property type="match status" value="1"/>
</dbReference>
<organism evidence="11 12">
    <name type="scientific">Porcincola intestinalis</name>
    <dbReference type="NCBI Taxonomy" id="2606632"/>
    <lineage>
        <taxon>Bacteria</taxon>
        <taxon>Bacillati</taxon>
        <taxon>Bacillota</taxon>
        <taxon>Clostridia</taxon>
        <taxon>Lachnospirales</taxon>
        <taxon>Lachnospiraceae</taxon>
        <taxon>Porcincola</taxon>
    </lineage>
</organism>
<dbReference type="InterPro" id="IPR005793">
    <property type="entry name" value="Formyl_trans_C"/>
</dbReference>
<dbReference type="HAMAP" id="MF_00182">
    <property type="entry name" value="Formyl_trans"/>
    <property type="match status" value="1"/>
</dbReference>
<gene>
    <name evidence="8" type="primary">fmt</name>
    <name evidence="11" type="ORF">FYJ35_05875</name>
</gene>
<dbReference type="InterPro" id="IPR036477">
    <property type="entry name" value="Formyl_transf_N_sf"/>
</dbReference>
<dbReference type="Gene3D" id="3.10.25.10">
    <property type="entry name" value="Formyl transferase, C-terminal domain"/>
    <property type="match status" value="1"/>
</dbReference>
<dbReference type="SUPFAM" id="SSF53328">
    <property type="entry name" value="Formyltransferase"/>
    <property type="match status" value="1"/>
</dbReference>
<dbReference type="AlphaFoldDB" id="A0A6L5X2W2"/>
<dbReference type="NCBIfam" id="TIGR00460">
    <property type="entry name" value="fmt"/>
    <property type="match status" value="1"/>
</dbReference>
<dbReference type="InterPro" id="IPR011034">
    <property type="entry name" value="Formyl_transferase-like_C_sf"/>
</dbReference>
<dbReference type="EMBL" id="VULZ01000005">
    <property type="protein sequence ID" value="MSS14570.1"/>
    <property type="molecule type" value="Genomic_DNA"/>
</dbReference>
<dbReference type="InterPro" id="IPR041711">
    <property type="entry name" value="Met-tRNA-FMT_N"/>
</dbReference>
<dbReference type="CDD" id="cd08646">
    <property type="entry name" value="FMT_core_Met-tRNA-FMT_N"/>
    <property type="match status" value="1"/>
</dbReference>
<comment type="similarity">
    <text evidence="2 8">Belongs to the Fmt family.</text>
</comment>
<feature type="domain" description="Formyl transferase C-terminal" evidence="10">
    <location>
        <begin position="219"/>
        <end position="329"/>
    </location>
</feature>
<dbReference type="GO" id="GO:0004479">
    <property type="term" value="F:methionyl-tRNA formyltransferase activity"/>
    <property type="evidence" value="ECO:0007669"/>
    <property type="project" value="UniProtKB-UniRule"/>
</dbReference>
<evidence type="ECO:0000313" key="11">
    <source>
        <dbReference type="EMBL" id="MSS14570.1"/>
    </source>
</evidence>
<keyword evidence="6 8" id="KW-0648">Protein biosynthesis</keyword>
<dbReference type="Proteomes" id="UP000481852">
    <property type="component" value="Unassembled WGS sequence"/>
</dbReference>
<evidence type="ECO:0000256" key="8">
    <source>
        <dbReference type="HAMAP-Rule" id="MF_00182"/>
    </source>
</evidence>
<feature type="domain" description="Formyl transferase N-terminal" evidence="9">
    <location>
        <begin position="17"/>
        <end position="192"/>
    </location>
</feature>
<dbReference type="PROSITE" id="PS00373">
    <property type="entry name" value="GART"/>
    <property type="match status" value="1"/>
</dbReference>
<dbReference type="RefSeq" id="WP_154524812.1">
    <property type="nucleotide sequence ID" value="NZ_VULZ01000005.1"/>
</dbReference>
<proteinExistence type="inferred from homology"/>
<feature type="binding site" evidence="8">
    <location>
        <begin position="123"/>
        <end position="126"/>
    </location>
    <ligand>
        <name>(6S)-5,6,7,8-tetrahydrofolate</name>
        <dbReference type="ChEBI" id="CHEBI:57453"/>
    </ligand>
</feature>
<dbReference type="PANTHER" id="PTHR11138:SF5">
    <property type="entry name" value="METHIONYL-TRNA FORMYLTRANSFERASE, MITOCHONDRIAL"/>
    <property type="match status" value="1"/>
</dbReference>
<accession>A0A6L5X2W2</accession>
<dbReference type="InterPro" id="IPR001555">
    <property type="entry name" value="GART_AS"/>
</dbReference>
<dbReference type="Gene3D" id="3.40.50.170">
    <property type="entry name" value="Formyl transferase, N-terminal domain"/>
    <property type="match status" value="1"/>
</dbReference>
<dbReference type="InterPro" id="IPR044135">
    <property type="entry name" value="Met-tRNA-FMT_C"/>
</dbReference>
<evidence type="ECO:0000313" key="12">
    <source>
        <dbReference type="Proteomes" id="UP000481852"/>
    </source>
</evidence>
<evidence type="ECO:0000256" key="6">
    <source>
        <dbReference type="ARBA" id="ARBA00022917"/>
    </source>
</evidence>
<name>A0A6L5X2W2_9FIRM</name>